<dbReference type="GO" id="GO:0006865">
    <property type="term" value="P:amino acid transport"/>
    <property type="evidence" value="ECO:0007669"/>
    <property type="project" value="UniProtKB-KW"/>
</dbReference>
<keyword evidence="6 9" id="KW-1133">Transmembrane helix</keyword>
<evidence type="ECO:0000256" key="4">
    <source>
        <dbReference type="ARBA" id="ARBA00022692"/>
    </source>
</evidence>
<comment type="caution">
    <text evidence="10">The sequence shown here is derived from an EMBL/GenBank/DDBJ whole genome shotgun (WGS) entry which is preliminary data.</text>
</comment>
<dbReference type="EMBL" id="LFWU01000028">
    <property type="protein sequence ID" value="KON33537.1"/>
    <property type="molecule type" value="Genomic_DNA"/>
</dbReference>
<evidence type="ECO:0000313" key="11">
    <source>
        <dbReference type="Proteomes" id="UP000037237"/>
    </source>
</evidence>
<evidence type="ECO:0000256" key="3">
    <source>
        <dbReference type="ARBA" id="ARBA00022475"/>
    </source>
</evidence>
<feature type="transmembrane region" description="Helical" evidence="9">
    <location>
        <begin position="46"/>
        <end position="75"/>
    </location>
</feature>
<dbReference type="InterPro" id="IPR052157">
    <property type="entry name" value="BCAA_transport_permease"/>
</dbReference>
<dbReference type="AlphaFoldDB" id="A0A0M0BY70"/>
<keyword evidence="2" id="KW-0813">Transport</keyword>
<feature type="transmembrane region" description="Helical" evidence="9">
    <location>
        <begin position="5"/>
        <end position="26"/>
    </location>
</feature>
<evidence type="ECO:0000256" key="6">
    <source>
        <dbReference type="ARBA" id="ARBA00022989"/>
    </source>
</evidence>
<dbReference type="Pfam" id="PF02653">
    <property type="entry name" value="BPD_transp_2"/>
    <property type="match status" value="1"/>
</dbReference>
<name>A0A0M0BY70_9ARCH</name>
<keyword evidence="3" id="KW-1003">Cell membrane</keyword>
<dbReference type="GO" id="GO:0022857">
    <property type="term" value="F:transmembrane transporter activity"/>
    <property type="evidence" value="ECO:0007669"/>
    <property type="project" value="InterPro"/>
</dbReference>
<dbReference type="Proteomes" id="UP000037237">
    <property type="component" value="Unassembled WGS sequence"/>
</dbReference>
<gene>
    <name evidence="10" type="ORF">AC477_01480</name>
</gene>
<feature type="transmembrane region" description="Helical" evidence="9">
    <location>
        <begin position="87"/>
        <end position="108"/>
    </location>
</feature>
<organism evidence="10 11">
    <name type="scientific">miscellaneous Crenarchaeota group-1 archaeon SG8-32-1</name>
    <dbReference type="NCBI Taxonomy" id="1685124"/>
    <lineage>
        <taxon>Archaea</taxon>
        <taxon>Candidatus Bathyarchaeota</taxon>
        <taxon>MCG-1</taxon>
    </lineage>
</organism>
<dbReference type="GO" id="GO:0005886">
    <property type="term" value="C:plasma membrane"/>
    <property type="evidence" value="ECO:0007669"/>
    <property type="project" value="UniProtKB-SubCell"/>
</dbReference>
<dbReference type="InterPro" id="IPR001851">
    <property type="entry name" value="ABC_transp_permease"/>
</dbReference>
<evidence type="ECO:0000256" key="5">
    <source>
        <dbReference type="ARBA" id="ARBA00022970"/>
    </source>
</evidence>
<accession>A0A0M0BY70</accession>
<reference evidence="10 11" key="1">
    <citation type="submission" date="2015-06" db="EMBL/GenBank/DDBJ databases">
        <title>New insights into the roles of widespread benthic archaea in carbon and nitrogen cycling.</title>
        <authorList>
            <person name="Lazar C.S."/>
            <person name="Baker B.J."/>
            <person name="Seitz K.W."/>
            <person name="Hyde A.S."/>
            <person name="Dick G.J."/>
            <person name="Hinrichs K.-U."/>
            <person name="Teske A.P."/>
        </authorList>
    </citation>
    <scope>NUCLEOTIDE SEQUENCE [LARGE SCALE GENOMIC DNA]</scope>
    <source>
        <strain evidence="10">SG8-32-1</strain>
    </source>
</reference>
<evidence type="ECO:0000256" key="2">
    <source>
        <dbReference type="ARBA" id="ARBA00022448"/>
    </source>
</evidence>
<evidence type="ECO:0000256" key="1">
    <source>
        <dbReference type="ARBA" id="ARBA00004651"/>
    </source>
</evidence>
<proteinExistence type="inferred from homology"/>
<evidence type="ECO:0000313" key="10">
    <source>
        <dbReference type="EMBL" id="KON33537.1"/>
    </source>
</evidence>
<sequence length="123" mass="13439">MIEEIFVSGLILGGLYSLLALGFSLIRGVARVTNLAHGALYMLTAYLVYSFLFLGLGFSIIISLIVVVLVSLFIYKVMIGPLREKEARVATITFGIAIIFQELVKIIWGPGLISLPTIIEGYT</sequence>
<keyword evidence="4 9" id="KW-0812">Transmembrane</keyword>
<dbReference type="PANTHER" id="PTHR11795:SF445">
    <property type="entry name" value="AMINO ACID ABC TRANSPORTER PERMEASE PROTEIN"/>
    <property type="match status" value="1"/>
</dbReference>
<evidence type="ECO:0000256" key="8">
    <source>
        <dbReference type="ARBA" id="ARBA00037998"/>
    </source>
</evidence>
<feature type="non-terminal residue" evidence="10">
    <location>
        <position position="123"/>
    </location>
</feature>
<evidence type="ECO:0000256" key="9">
    <source>
        <dbReference type="SAM" id="Phobius"/>
    </source>
</evidence>
<comment type="similarity">
    <text evidence="8">Belongs to the binding-protein-dependent transport system permease family. LivHM subfamily.</text>
</comment>
<evidence type="ECO:0008006" key="12">
    <source>
        <dbReference type="Google" id="ProtNLM"/>
    </source>
</evidence>
<keyword evidence="5" id="KW-0029">Amino-acid transport</keyword>
<comment type="subcellular location">
    <subcellularLocation>
        <location evidence="1">Cell membrane</location>
        <topology evidence="1">Multi-pass membrane protein</topology>
    </subcellularLocation>
</comment>
<keyword evidence="7 9" id="KW-0472">Membrane</keyword>
<evidence type="ECO:0000256" key="7">
    <source>
        <dbReference type="ARBA" id="ARBA00023136"/>
    </source>
</evidence>
<dbReference type="PANTHER" id="PTHR11795">
    <property type="entry name" value="BRANCHED-CHAIN AMINO ACID TRANSPORT SYSTEM PERMEASE PROTEIN LIVH"/>
    <property type="match status" value="1"/>
</dbReference>
<protein>
    <recommendedName>
        <fullName evidence="12">Branched-chain amino acid ABC transporter permease</fullName>
    </recommendedName>
</protein>